<dbReference type="EMBL" id="BBQY01000047">
    <property type="protein sequence ID" value="GBH32845.1"/>
    <property type="molecule type" value="Genomic_DNA"/>
</dbReference>
<evidence type="ECO:0000256" key="1">
    <source>
        <dbReference type="SAM" id="MobiDB-lite"/>
    </source>
</evidence>
<gene>
    <name evidence="2" type="ORF">MBESOW_P4076</name>
</gene>
<dbReference type="AlphaFoldDB" id="A0A401J8B1"/>
<evidence type="ECO:0008006" key="4">
    <source>
        <dbReference type="Google" id="ProtNLM"/>
    </source>
</evidence>
<evidence type="ECO:0000313" key="3">
    <source>
        <dbReference type="Proteomes" id="UP000290975"/>
    </source>
</evidence>
<evidence type="ECO:0000313" key="2">
    <source>
        <dbReference type="EMBL" id="GBH32845.1"/>
    </source>
</evidence>
<proteinExistence type="predicted"/>
<comment type="caution">
    <text evidence="2">The sequence shown here is derived from an EMBL/GenBank/DDBJ whole genome shotgun (WGS) entry which is preliminary data.</text>
</comment>
<feature type="region of interest" description="Disordered" evidence="1">
    <location>
        <begin position="1"/>
        <end position="20"/>
    </location>
</feature>
<sequence length="567" mass="62175">MMGSSPEPKETAMPLPATIHSAVSPDAIRRASRLFSGDRRDCLHEMFQNARRAGATCIAVDLTEQDGRSLLHIRDDGCGIDDPAALLMLGHSGWGDDIARSEDPAGMGMFSLAGCAVDIQSFSPSAATAWKVQIPAHAWDSGAPLAIDPARIGWGTLISIELPADWKQGLSAAVADAARHYPLPVTLNGALLPREDFLKDAMFVENACGCRIGVYDRDPDWPGDQRINFHGHRVKCALPTVREEMDSGRLWTVRIDIIDAPKIHLVLPARKEVIDNAALKALREAAERILYKAISTRPDHRLSFTAWQRACELGVALPQARSGLAIWRPQTADDCHGRCSRMIAPDGAMLIVPSLEPDIAQALALARRKLPIEDVQLVEAEDALQGYAWYDTLPVIRDISLRIDREGAVHRYDDDMCLPADFACGLVDRIVIELTVCESGGKDAPHSVHSIEIPALVCRNGGWDIEEAIILATRDGGITPDRLSRIIYATLFCAADDSDCDSWDTQSRSFEREARQHATHILLGEDAATLEAINMSAWDNLSWLIPLDRKIVIHAERGAITVDFLPN</sequence>
<keyword evidence="3" id="KW-1185">Reference proteome</keyword>
<dbReference type="InterPro" id="IPR036890">
    <property type="entry name" value="HATPase_C_sf"/>
</dbReference>
<accession>A0A401J8B1</accession>
<name>A0A401J8B1_SPHXE</name>
<dbReference type="Proteomes" id="UP000290975">
    <property type="component" value="Unassembled WGS sequence"/>
</dbReference>
<dbReference type="SUPFAM" id="SSF55874">
    <property type="entry name" value="ATPase domain of HSP90 chaperone/DNA topoisomerase II/histidine kinase"/>
    <property type="match status" value="1"/>
</dbReference>
<reference evidence="2 3" key="1">
    <citation type="submission" date="2014-12" db="EMBL/GenBank/DDBJ databases">
        <title>Whole genome sequencing of Sphingobium xenophagum OW59.</title>
        <authorList>
            <person name="Ohta Y."/>
            <person name="Nishi S."/>
            <person name="Hatada Y."/>
        </authorList>
    </citation>
    <scope>NUCLEOTIDE SEQUENCE [LARGE SCALE GENOMIC DNA]</scope>
    <source>
        <strain evidence="2 3">OW59</strain>
    </source>
</reference>
<organism evidence="2 3">
    <name type="scientific">Sphingobium xenophagum</name>
    <dbReference type="NCBI Taxonomy" id="121428"/>
    <lineage>
        <taxon>Bacteria</taxon>
        <taxon>Pseudomonadati</taxon>
        <taxon>Pseudomonadota</taxon>
        <taxon>Alphaproteobacteria</taxon>
        <taxon>Sphingomonadales</taxon>
        <taxon>Sphingomonadaceae</taxon>
        <taxon>Sphingobium</taxon>
    </lineage>
</organism>
<dbReference type="Gene3D" id="3.30.565.10">
    <property type="entry name" value="Histidine kinase-like ATPase, C-terminal domain"/>
    <property type="match status" value="1"/>
</dbReference>
<protein>
    <recommendedName>
        <fullName evidence="4">Histidine kinase/HSP90-like ATPase domain-containing protein</fullName>
    </recommendedName>
</protein>